<dbReference type="SUPFAM" id="SSF48150">
    <property type="entry name" value="DNA-glycosylase"/>
    <property type="match status" value="1"/>
</dbReference>
<comment type="caution">
    <text evidence="3">The sequence shown here is derived from an EMBL/GenBank/DDBJ whole genome shotgun (WGS) entry which is preliminary data.</text>
</comment>
<dbReference type="Pfam" id="PF00730">
    <property type="entry name" value="HhH-GPD"/>
    <property type="match status" value="1"/>
</dbReference>
<evidence type="ECO:0000259" key="2">
    <source>
        <dbReference type="SMART" id="SM00478"/>
    </source>
</evidence>
<dbReference type="Gene3D" id="1.10.1670.10">
    <property type="entry name" value="Helix-hairpin-Helix base-excision DNA repair enzymes (C-terminal)"/>
    <property type="match status" value="1"/>
</dbReference>
<dbReference type="Gene3D" id="1.10.340.30">
    <property type="entry name" value="Hypothetical protein, domain 2"/>
    <property type="match status" value="1"/>
</dbReference>
<protein>
    <recommendedName>
        <fullName evidence="2">HhH-GPD domain-containing protein</fullName>
    </recommendedName>
</protein>
<sequence>MSTKRRRAPSSKSDLTPTRSSKRTRLQATSEPIKLEHDVAEPLLSLPTLSDSTPDAKPELALETLQHTTPPPDTKPAPKSTPRKSKKLANLAAYASASPFPDWQHPTSQDARAVFDILLAVHPLPHVARSAPPPSSKLDFADVSTSVKAESSSTTTSSSLPTTEPESNSAKTCGQTRDPIDALIGTILSQNTSGANSSRAKASLDATFGKNNFAAIASAPRADLVAAIHSGGMAAKKATTIQNLLASIKLKHNAYSLDHLRNLSISNADVMRELVAFDGVGPKTAACVLLFCLGRPAFAVDTHVFRLSRVLGWVPPSATRVTAQAHLDLRIPDDLKYGLHVLMVTHGRACRGCKGSGGAKGKGGEGCPLKAHVRSKASAHSVDEPEARKIDPISSLSPLSEL</sequence>
<feature type="region of interest" description="Disordered" evidence="1">
    <location>
        <begin position="147"/>
        <end position="175"/>
    </location>
</feature>
<feature type="domain" description="HhH-GPD" evidence="2">
    <location>
        <begin position="188"/>
        <end position="349"/>
    </location>
</feature>
<name>A0ABR3JXL4_9AGAR</name>
<organism evidence="3 4">
    <name type="scientific">Hohenbuehelia grisea</name>
    <dbReference type="NCBI Taxonomy" id="104357"/>
    <lineage>
        <taxon>Eukaryota</taxon>
        <taxon>Fungi</taxon>
        <taxon>Dikarya</taxon>
        <taxon>Basidiomycota</taxon>
        <taxon>Agaricomycotina</taxon>
        <taxon>Agaricomycetes</taxon>
        <taxon>Agaricomycetidae</taxon>
        <taxon>Agaricales</taxon>
        <taxon>Pleurotineae</taxon>
        <taxon>Pleurotaceae</taxon>
        <taxon>Hohenbuehelia</taxon>
    </lineage>
</organism>
<reference evidence="4" key="1">
    <citation type="submission" date="2024-06" db="EMBL/GenBank/DDBJ databases">
        <title>Multi-omics analyses provide insights into the biosynthesis of the anticancer antibiotic pleurotin in Hohenbuehelia grisea.</title>
        <authorList>
            <person name="Weaver J.A."/>
            <person name="Alberti F."/>
        </authorList>
    </citation>
    <scope>NUCLEOTIDE SEQUENCE [LARGE SCALE GENOMIC DNA]</scope>
    <source>
        <strain evidence="4">T-177</strain>
    </source>
</reference>
<evidence type="ECO:0000313" key="4">
    <source>
        <dbReference type="Proteomes" id="UP001556367"/>
    </source>
</evidence>
<evidence type="ECO:0000313" key="3">
    <source>
        <dbReference type="EMBL" id="KAL0960276.1"/>
    </source>
</evidence>
<feature type="compositionally biased region" description="Polar residues" evidence="1">
    <location>
        <begin position="10"/>
        <end position="19"/>
    </location>
</feature>
<accession>A0ABR3JXL4</accession>
<dbReference type="CDD" id="cd00056">
    <property type="entry name" value="ENDO3c"/>
    <property type="match status" value="1"/>
</dbReference>
<dbReference type="InterPro" id="IPR011257">
    <property type="entry name" value="DNA_glycosylase"/>
</dbReference>
<keyword evidence="4" id="KW-1185">Reference proteome</keyword>
<gene>
    <name evidence="3" type="ORF">HGRIS_011904</name>
</gene>
<feature type="region of interest" description="Disordered" evidence="1">
    <location>
        <begin position="1"/>
        <end position="89"/>
    </location>
</feature>
<proteinExistence type="predicted"/>
<dbReference type="InterPro" id="IPR023170">
    <property type="entry name" value="HhH_base_excis_C"/>
</dbReference>
<feature type="compositionally biased region" description="Basic and acidic residues" evidence="1">
    <location>
        <begin position="381"/>
        <end position="391"/>
    </location>
</feature>
<dbReference type="EMBL" id="JASNQZ010000002">
    <property type="protein sequence ID" value="KAL0960276.1"/>
    <property type="molecule type" value="Genomic_DNA"/>
</dbReference>
<feature type="region of interest" description="Disordered" evidence="1">
    <location>
        <begin position="378"/>
        <end position="402"/>
    </location>
</feature>
<dbReference type="PANTHER" id="PTHR47203:SF1">
    <property type="entry name" value="HYPOTHETICAL BASE EXCISION DNA REPAIR PROTEIN (EUROFUNG)"/>
    <property type="match status" value="1"/>
</dbReference>
<dbReference type="InterPro" id="IPR003265">
    <property type="entry name" value="HhH-GPD_domain"/>
</dbReference>
<feature type="compositionally biased region" description="Low complexity" evidence="1">
    <location>
        <begin position="42"/>
        <end position="53"/>
    </location>
</feature>
<feature type="compositionally biased region" description="Low complexity" evidence="1">
    <location>
        <begin position="147"/>
        <end position="169"/>
    </location>
</feature>
<evidence type="ECO:0000256" key="1">
    <source>
        <dbReference type="SAM" id="MobiDB-lite"/>
    </source>
</evidence>
<dbReference type="Proteomes" id="UP001556367">
    <property type="component" value="Unassembled WGS sequence"/>
</dbReference>
<dbReference type="SMART" id="SM00478">
    <property type="entry name" value="ENDO3c"/>
    <property type="match status" value="1"/>
</dbReference>
<dbReference type="PANTHER" id="PTHR47203">
    <property type="match status" value="1"/>
</dbReference>